<keyword evidence="1" id="KW-0732">Signal</keyword>
<dbReference type="PROSITE" id="PS51782">
    <property type="entry name" value="LYSM"/>
    <property type="match status" value="1"/>
</dbReference>
<dbReference type="SMART" id="SM00257">
    <property type="entry name" value="LysM"/>
    <property type="match status" value="1"/>
</dbReference>
<dbReference type="Proteomes" id="UP001595803">
    <property type="component" value="Unassembled WGS sequence"/>
</dbReference>
<dbReference type="InterPro" id="IPR036779">
    <property type="entry name" value="LysM_dom_sf"/>
</dbReference>
<dbReference type="EMBL" id="JBHRZG010000024">
    <property type="protein sequence ID" value="MFC3834889.1"/>
    <property type="molecule type" value="Genomic_DNA"/>
</dbReference>
<dbReference type="CDD" id="cd22268">
    <property type="entry name" value="DPBB_RlpA-like"/>
    <property type="match status" value="1"/>
</dbReference>
<feature type="domain" description="LysM" evidence="2">
    <location>
        <begin position="19"/>
        <end position="71"/>
    </location>
</feature>
<keyword evidence="4" id="KW-1185">Reference proteome</keyword>
<reference evidence="4" key="1">
    <citation type="journal article" date="2019" name="Int. J. Syst. Evol. Microbiol.">
        <title>The Global Catalogue of Microorganisms (GCM) 10K type strain sequencing project: providing services to taxonomists for standard genome sequencing and annotation.</title>
        <authorList>
            <consortium name="The Broad Institute Genomics Platform"/>
            <consortium name="The Broad Institute Genome Sequencing Center for Infectious Disease"/>
            <person name="Wu L."/>
            <person name="Ma J."/>
        </authorList>
    </citation>
    <scope>NUCLEOTIDE SEQUENCE [LARGE SCALE GENOMIC DNA]</scope>
    <source>
        <strain evidence="4">CCTCC AB 2017081</strain>
    </source>
</reference>
<dbReference type="RefSeq" id="WP_322472167.1">
    <property type="nucleotide sequence ID" value="NZ_JBHRZG010000024.1"/>
</dbReference>
<dbReference type="Gene3D" id="2.40.40.10">
    <property type="entry name" value="RlpA-like domain"/>
    <property type="match status" value="1"/>
</dbReference>
<dbReference type="InterPro" id="IPR009009">
    <property type="entry name" value="RlpA-like_DPBB"/>
</dbReference>
<sequence>MRPLAVILGLALLGGAHAQTYTVQPGDTLWSLSRRLGISVAALREANPGMLRAGQTLRMPDHAAVLRTVSLPASPPAAVFQRGQAVYYGGRRDPRTAMTAAHLNLPMGTWVRVIHERTGREVTVLINDRGPFGVPSRIIDLSDDAARVLGIMSEGVAPVRILIVSRP</sequence>
<dbReference type="Pfam" id="PF03330">
    <property type="entry name" value="DPBB_1"/>
    <property type="match status" value="1"/>
</dbReference>
<dbReference type="CDD" id="cd00118">
    <property type="entry name" value="LysM"/>
    <property type="match status" value="1"/>
</dbReference>
<dbReference type="InterPro" id="IPR036908">
    <property type="entry name" value="RlpA-like_sf"/>
</dbReference>
<proteinExistence type="predicted"/>
<evidence type="ECO:0000256" key="1">
    <source>
        <dbReference type="SAM" id="SignalP"/>
    </source>
</evidence>
<dbReference type="Pfam" id="PF01476">
    <property type="entry name" value="LysM"/>
    <property type="match status" value="1"/>
</dbReference>
<feature type="chain" id="PRO_5046084630" evidence="1">
    <location>
        <begin position="19"/>
        <end position="167"/>
    </location>
</feature>
<comment type="caution">
    <text evidence="3">The sequence shown here is derived from an EMBL/GenBank/DDBJ whole genome shotgun (WGS) entry which is preliminary data.</text>
</comment>
<evidence type="ECO:0000313" key="3">
    <source>
        <dbReference type="EMBL" id="MFC3834889.1"/>
    </source>
</evidence>
<dbReference type="SUPFAM" id="SSF50685">
    <property type="entry name" value="Barwin-like endoglucanases"/>
    <property type="match status" value="1"/>
</dbReference>
<feature type="signal peptide" evidence="1">
    <location>
        <begin position="1"/>
        <end position="18"/>
    </location>
</feature>
<dbReference type="SUPFAM" id="SSF54106">
    <property type="entry name" value="LysM domain"/>
    <property type="match status" value="1"/>
</dbReference>
<name>A0ABV7ZCY0_9DEIO</name>
<evidence type="ECO:0000313" key="4">
    <source>
        <dbReference type="Proteomes" id="UP001595803"/>
    </source>
</evidence>
<accession>A0ABV7ZCY0</accession>
<organism evidence="3 4">
    <name type="scientific">Deinococcus rufus</name>
    <dbReference type="NCBI Taxonomy" id="2136097"/>
    <lineage>
        <taxon>Bacteria</taxon>
        <taxon>Thermotogati</taxon>
        <taxon>Deinococcota</taxon>
        <taxon>Deinococci</taxon>
        <taxon>Deinococcales</taxon>
        <taxon>Deinococcaceae</taxon>
        <taxon>Deinococcus</taxon>
    </lineage>
</organism>
<dbReference type="PANTHER" id="PTHR34183:SF8">
    <property type="entry name" value="ENDOLYTIC PEPTIDOGLYCAN TRANSGLYCOSYLASE RLPA-RELATED"/>
    <property type="match status" value="1"/>
</dbReference>
<dbReference type="InterPro" id="IPR018392">
    <property type="entry name" value="LysM"/>
</dbReference>
<evidence type="ECO:0000259" key="2">
    <source>
        <dbReference type="PROSITE" id="PS51782"/>
    </source>
</evidence>
<protein>
    <submittedName>
        <fullName evidence="3">RlpA-like double-psi beta-barrel domain-containing protein</fullName>
    </submittedName>
</protein>
<gene>
    <name evidence="3" type="ORF">ACFOSB_18680</name>
</gene>
<dbReference type="Gene3D" id="3.10.350.10">
    <property type="entry name" value="LysM domain"/>
    <property type="match status" value="1"/>
</dbReference>
<dbReference type="PANTHER" id="PTHR34183">
    <property type="entry name" value="ENDOLYTIC PEPTIDOGLYCAN TRANSGLYCOSYLASE RLPA"/>
    <property type="match status" value="1"/>
</dbReference>